<dbReference type="Proteomes" id="UP000321820">
    <property type="component" value="Chromosome"/>
</dbReference>
<feature type="domain" description="Beta-galactosidase trimerisation" evidence="1">
    <location>
        <begin position="392"/>
        <end position="489"/>
    </location>
</feature>
<evidence type="ECO:0000313" key="2">
    <source>
        <dbReference type="EMBL" id="QEE26805.1"/>
    </source>
</evidence>
<keyword evidence="3" id="KW-1185">Reference proteome</keyword>
<gene>
    <name evidence="2" type="ORF">FTW19_01565</name>
</gene>
<reference evidence="2 3" key="1">
    <citation type="submission" date="2019-08" db="EMBL/GenBank/DDBJ databases">
        <title>Complete genome sequence of Terriglobus albidus strain ORNL.</title>
        <authorList>
            <person name="Podar M."/>
        </authorList>
    </citation>
    <scope>NUCLEOTIDE SEQUENCE [LARGE SCALE GENOMIC DNA]</scope>
    <source>
        <strain evidence="2 3">ORNL</strain>
    </source>
</reference>
<dbReference type="CDD" id="cd03143">
    <property type="entry name" value="A4_beta-galactosidase_middle_domain"/>
    <property type="match status" value="1"/>
</dbReference>
<dbReference type="InterPro" id="IPR013738">
    <property type="entry name" value="Beta_galactosidase_Trimer"/>
</dbReference>
<organism evidence="2 3">
    <name type="scientific">Terriglobus albidus</name>
    <dbReference type="NCBI Taxonomy" id="1592106"/>
    <lineage>
        <taxon>Bacteria</taxon>
        <taxon>Pseudomonadati</taxon>
        <taxon>Acidobacteriota</taxon>
        <taxon>Terriglobia</taxon>
        <taxon>Terriglobales</taxon>
        <taxon>Acidobacteriaceae</taxon>
        <taxon>Terriglobus</taxon>
    </lineage>
</organism>
<evidence type="ECO:0000313" key="3">
    <source>
        <dbReference type="Proteomes" id="UP000321820"/>
    </source>
</evidence>
<dbReference type="Gene3D" id="3.40.50.880">
    <property type="match status" value="1"/>
</dbReference>
<accession>A0A5B9E6T8</accession>
<dbReference type="AlphaFoldDB" id="A0A5B9E6T8"/>
<sequence length="732" mass="82545">MTTSRRTFLGYTASVTAASLFEPGIRLWSQPPLDGPQSGWYDKPMRWAQIGFAEDDPGNYDPQFWLDYFKRLRIDAVTLNAGGAVAFYPTQVPFHYRSKWLGDMDTFGDLQKSCRALGMVVVARTDAHACHQDVYDAHPDWIMVDANGDKVRHPSDKDFWLTCALGPYNFDFMTAVHEEIMTKYMTGGIFTNRWAGLGMCYCEHCQKNFQAFSGMALPRTHNPQDPSRRQYILWRQQRLFELWRLWNGRIQSINPNASYIANAGGGALSELDMKTVGELAPTLFADRQGRSGLIPPWANGKNGKEYRATLGRKAIVGIFSMGLEDKYRWKDSVQSDDEIRMWVADGIAHDLRPWFTKFDCKIIDPRWMPVVEEIYKWHAANEIYLRNERPLARVGLVYSQQTATYYGGDEARTKVEDAGLGFYQALVEARIPFEMVHDHLLDSEHIRPFRTLILPNIAALSTEQCKQLEAFVRDGGSLIATYETSLYNEWGVRQPNFGLASLFGVNYAGKVEGQMKNSYLSLKKDSSGQYHPLLHDLENAVRIINAVNQVSVTPAGEGTYPLQVVPTYPDLPMEEVFPRNDAPAGQPGAVARQVGKGRVVYLPGDIDRTFWETLNFDQARLLRNAVLWATDEPAPLTVEGKGVLDVSVWEQKSSIAAHLVNLTNPMMMKGPVREIIPISAQKVRVQIPAGRKVKQVQLLVAGTKPNYRNEGGFVRLEVPSIALHEVVAIDLV</sequence>
<protein>
    <recommendedName>
        <fullName evidence="1">Beta-galactosidase trimerisation domain-containing protein</fullName>
    </recommendedName>
</protein>
<dbReference type="OrthoDB" id="2484600at2"/>
<proteinExistence type="predicted"/>
<dbReference type="SUPFAM" id="SSF52317">
    <property type="entry name" value="Class I glutamine amidotransferase-like"/>
    <property type="match status" value="1"/>
</dbReference>
<dbReference type="GO" id="GO:0005975">
    <property type="term" value="P:carbohydrate metabolic process"/>
    <property type="evidence" value="ECO:0007669"/>
    <property type="project" value="InterPro"/>
</dbReference>
<dbReference type="EMBL" id="CP042806">
    <property type="protein sequence ID" value="QEE26805.1"/>
    <property type="molecule type" value="Genomic_DNA"/>
</dbReference>
<dbReference type="Pfam" id="PF14871">
    <property type="entry name" value="GHL6"/>
    <property type="match status" value="1"/>
</dbReference>
<dbReference type="InterPro" id="IPR017853">
    <property type="entry name" value="GH"/>
</dbReference>
<dbReference type="GO" id="GO:0004565">
    <property type="term" value="F:beta-galactosidase activity"/>
    <property type="evidence" value="ECO:0007669"/>
    <property type="project" value="InterPro"/>
</dbReference>
<dbReference type="SUPFAM" id="SSF51445">
    <property type="entry name" value="(Trans)glycosidases"/>
    <property type="match status" value="1"/>
</dbReference>
<evidence type="ECO:0000259" key="1">
    <source>
        <dbReference type="Pfam" id="PF08532"/>
    </source>
</evidence>
<dbReference type="InterPro" id="IPR028212">
    <property type="entry name" value="GHL6"/>
</dbReference>
<name>A0A5B9E6T8_9BACT</name>
<dbReference type="KEGG" id="talb:FTW19_01565"/>
<dbReference type="Pfam" id="PF08532">
    <property type="entry name" value="Glyco_hydro_42M"/>
    <property type="match status" value="1"/>
</dbReference>
<dbReference type="Gene3D" id="3.20.20.80">
    <property type="entry name" value="Glycosidases"/>
    <property type="match status" value="1"/>
</dbReference>
<dbReference type="InterPro" id="IPR029062">
    <property type="entry name" value="Class_I_gatase-like"/>
</dbReference>